<accession>A0A917KSG1</accession>
<proteinExistence type="predicted"/>
<feature type="region of interest" description="Disordered" evidence="1">
    <location>
        <begin position="1"/>
        <end position="46"/>
    </location>
</feature>
<gene>
    <name evidence="2" type="ORF">GCM10012282_18590</name>
</gene>
<organism evidence="2 3">
    <name type="scientific">Streptomyces lacrimifluminis</name>
    <dbReference type="NCBI Taxonomy" id="1500077"/>
    <lineage>
        <taxon>Bacteria</taxon>
        <taxon>Bacillati</taxon>
        <taxon>Actinomycetota</taxon>
        <taxon>Actinomycetes</taxon>
        <taxon>Kitasatosporales</taxon>
        <taxon>Streptomycetaceae</taxon>
        <taxon>Streptomyces</taxon>
    </lineage>
</organism>
<feature type="compositionally biased region" description="Gly residues" evidence="1">
    <location>
        <begin position="1"/>
        <end position="12"/>
    </location>
</feature>
<sequence>MLGEEAGGGFPYGGTVARRPRGSGSASGLSAAISLSTEGLRGGRARPCSMSRMLRVPTRAGSASRAWLSPSCLGGLRTRPPTAQA</sequence>
<evidence type="ECO:0000313" key="3">
    <source>
        <dbReference type="Proteomes" id="UP000625682"/>
    </source>
</evidence>
<feature type="compositionally biased region" description="Low complexity" evidence="1">
    <location>
        <begin position="22"/>
        <end position="36"/>
    </location>
</feature>
<dbReference type="Proteomes" id="UP000625682">
    <property type="component" value="Unassembled WGS sequence"/>
</dbReference>
<evidence type="ECO:0000313" key="2">
    <source>
        <dbReference type="EMBL" id="GGJ22390.1"/>
    </source>
</evidence>
<dbReference type="AlphaFoldDB" id="A0A917KSG1"/>
<protein>
    <submittedName>
        <fullName evidence="2">Uncharacterized protein</fullName>
    </submittedName>
</protein>
<dbReference type="EMBL" id="BMMU01000004">
    <property type="protein sequence ID" value="GGJ22390.1"/>
    <property type="molecule type" value="Genomic_DNA"/>
</dbReference>
<keyword evidence="3" id="KW-1185">Reference proteome</keyword>
<reference evidence="2" key="2">
    <citation type="submission" date="2020-09" db="EMBL/GenBank/DDBJ databases">
        <authorList>
            <person name="Sun Q."/>
            <person name="Zhou Y."/>
        </authorList>
    </citation>
    <scope>NUCLEOTIDE SEQUENCE</scope>
    <source>
        <strain evidence="2">CGMCC 4.7272</strain>
    </source>
</reference>
<comment type="caution">
    <text evidence="2">The sequence shown here is derived from an EMBL/GenBank/DDBJ whole genome shotgun (WGS) entry which is preliminary data.</text>
</comment>
<reference evidence="2" key="1">
    <citation type="journal article" date="2014" name="Int. J. Syst. Evol. Microbiol.">
        <title>Complete genome sequence of Corynebacterium casei LMG S-19264T (=DSM 44701T), isolated from a smear-ripened cheese.</title>
        <authorList>
            <consortium name="US DOE Joint Genome Institute (JGI-PGF)"/>
            <person name="Walter F."/>
            <person name="Albersmeier A."/>
            <person name="Kalinowski J."/>
            <person name="Ruckert C."/>
        </authorList>
    </citation>
    <scope>NUCLEOTIDE SEQUENCE</scope>
    <source>
        <strain evidence="2">CGMCC 4.7272</strain>
    </source>
</reference>
<evidence type="ECO:0000256" key="1">
    <source>
        <dbReference type="SAM" id="MobiDB-lite"/>
    </source>
</evidence>
<name>A0A917KSG1_9ACTN</name>